<reference evidence="1 2" key="1">
    <citation type="journal article" date="2022" name="Genome Biol. Evol.">
        <title>The Spruce Budworm Genome: Reconstructing the Evolutionary History of Antifreeze Proteins.</title>
        <authorList>
            <person name="Beliveau C."/>
            <person name="Gagne P."/>
            <person name="Picq S."/>
            <person name="Vernygora O."/>
            <person name="Keeling C.I."/>
            <person name="Pinkney K."/>
            <person name="Doucet D."/>
            <person name="Wen F."/>
            <person name="Johnston J.S."/>
            <person name="Maaroufi H."/>
            <person name="Boyle B."/>
            <person name="Laroche J."/>
            <person name="Dewar K."/>
            <person name="Juretic N."/>
            <person name="Blackburn G."/>
            <person name="Nisole A."/>
            <person name="Brunet B."/>
            <person name="Brandao M."/>
            <person name="Lumley L."/>
            <person name="Duan J."/>
            <person name="Quan G."/>
            <person name="Lucarotti C.J."/>
            <person name="Roe A.D."/>
            <person name="Sperling F.A.H."/>
            <person name="Levesque R.C."/>
            <person name="Cusson M."/>
        </authorList>
    </citation>
    <scope>NUCLEOTIDE SEQUENCE [LARGE SCALE GENOMIC DNA]</scope>
    <source>
        <strain evidence="1">Glfc:IPQL:Cfum</strain>
    </source>
</reference>
<name>A0ACC0KU21_CHOFU</name>
<proteinExistence type="predicted"/>
<accession>A0ACC0KU21</accession>
<dbReference type="EMBL" id="CM046102">
    <property type="protein sequence ID" value="KAI8439972.1"/>
    <property type="molecule type" value="Genomic_DNA"/>
</dbReference>
<gene>
    <name evidence="1" type="ORF">MSG28_001422</name>
</gene>
<dbReference type="Proteomes" id="UP001064048">
    <property type="component" value="Chromosome 2"/>
</dbReference>
<protein>
    <submittedName>
        <fullName evidence="1">Uncharacterized protein</fullName>
    </submittedName>
</protein>
<evidence type="ECO:0000313" key="1">
    <source>
        <dbReference type="EMBL" id="KAI8439972.1"/>
    </source>
</evidence>
<keyword evidence="2" id="KW-1185">Reference proteome</keyword>
<sequence>MDEVILFPSPNWFQVSGLAVSYDGWVVYGGPSKSLCVLKPLPADYNGALEGPQRYTAHVLNRAHPDKIVSVDISPEWPVNKLVLTGSAHGSVKQWTMECEEETFKIKSNLSHNVHAQEHESVLTVAYVTDVYAVTLGVLGNLVRWDLYSNVVKTYKNLLKAFKPTCMACSPHVPLNVAVGTKQGVLFVLDLSSNGTILYKVRSQDDEIMNLSWCPQYEVQIEKLLDDDALRTGASQKPNSKKFSASDRMAKIRQNIEPEEKNVSGVVKDLPEDSFDDLEVVQEDDMFDIYKDHEADEFGHKKYEPEDILVKVKESKEEIDYLTECLKLKDAILNKKTEPEPTIESLVEKFDKTDLNSEASINREGSSDIEGTPKEGLSTKDEPFNKEDASSIEPSNEQSPSKDETSTVEVPLDKEETSKNELSNRKVDSNKFNSVSSMHMHKHVLATIGKHGAVRIWSKTGKLIGSCGLSSGKAPQGRNKNTSWATLAWCRPDTLLIVDAKSHLLKCNPLLLDGKNKLETHLVHAEHKRGLHCVATNASRRHPPASPAVWTASQDRLLVCHLLEEGTTTVYNTCGGFIYNVQTCPYDVTRQVVFSRWRRVWVTAQCVCGLLMNQRLKGNLRLDASTPTGKMYKGKFSLWIGIPPRRTCWLTELLRRGCPSSGGHCGGARRGACGARVGAGAGGRRLLAVLGRPRLYAAARGALVAYNPDTPDEPPTPVPVVVEGAAWATSAVRAQAGRLAVGSEAGGVAVLSEPGHELLAVCYPFSKIIHTLAWHPEQTSLSSEDSKHKNLLAVCSQDKSNSLVILELVDTEDGGKKLQTFKTLCGHSSTLLQVAWSPHHEARLLSTSQDGTVQVWDALTGSCQSVFAGHGTTALTAVWCPWPALPDTIISGGADCCLRLWNTKDHPSPSDDTKPVMPKKDKKRKNKKQVAEGVVCDDETTAAVLDVRSKGSNKFLLPMIARQMGSNRIPAAKKLLFNYMNKKFENQVAESDQYHDIDFIKMFGTNNELNEVFDMEMERHLEFGNTEAWIVLSVFRGHIDVMMQYASEKNLICPYLLSIAPSVSSKYWKDASRLYLAQIDRLVANGEEEKLAVNRTYGGPVYRKAVTQLSLQDVKGAVATLCEARLYKEAYLLCRIRYIDTIAEEVLDAWAKNCIHSGVPDMAAICYIALGNLLEAAQVLGKCNDQESLSLAADLAKAAGQTILSDNIMERKAQIKEKIPETVEEVLAQLPTRMELLLKEKQEVKDEDMKENVELNSQCEDAILLKEKQGEVTDQHIKEGEEPSGQCEVAIEN</sequence>
<evidence type="ECO:0000313" key="2">
    <source>
        <dbReference type="Proteomes" id="UP001064048"/>
    </source>
</evidence>
<organism evidence="1 2">
    <name type="scientific">Choristoneura fumiferana</name>
    <name type="common">Spruce budworm moth</name>
    <name type="synonym">Archips fumiferana</name>
    <dbReference type="NCBI Taxonomy" id="7141"/>
    <lineage>
        <taxon>Eukaryota</taxon>
        <taxon>Metazoa</taxon>
        <taxon>Ecdysozoa</taxon>
        <taxon>Arthropoda</taxon>
        <taxon>Hexapoda</taxon>
        <taxon>Insecta</taxon>
        <taxon>Pterygota</taxon>
        <taxon>Neoptera</taxon>
        <taxon>Endopterygota</taxon>
        <taxon>Lepidoptera</taxon>
        <taxon>Glossata</taxon>
        <taxon>Ditrysia</taxon>
        <taxon>Tortricoidea</taxon>
        <taxon>Tortricidae</taxon>
        <taxon>Tortricinae</taxon>
        <taxon>Choristoneura</taxon>
    </lineage>
</organism>
<comment type="caution">
    <text evidence="1">The sequence shown here is derived from an EMBL/GenBank/DDBJ whole genome shotgun (WGS) entry which is preliminary data.</text>
</comment>